<dbReference type="InterPro" id="IPR036388">
    <property type="entry name" value="WH-like_DNA-bd_sf"/>
</dbReference>
<keyword evidence="2" id="KW-1185">Reference proteome</keyword>
<comment type="caution">
    <text evidence="1">The sequence shown here is derived from an EMBL/GenBank/DDBJ whole genome shotgun (WGS) entry which is preliminary data.</text>
</comment>
<dbReference type="OrthoDB" id="8087081at2"/>
<dbReference type="Gene3D" id="1.10.10.10">
    <property type="entry name" value="Winged helix-like DNA-binding domain superfamily/Winged helix DNA-binding domain"/>
    <property type="match status" value="1"/>
</dbReference>
<dbReference type="EMBL" id="RQXT01000042">
    <property type="protein sequence ID" value="RRH94523.1"/>
    <property type="molecule type" value="Genomic_DNA"/>
</dbReference>
<protein>
    <submittedName>
        <fullName evidence="1">Uncharacterized protein</fullName>
    </submittedName>
</protein>
<name>A0A3P3F7B6_9HYPH</name>
<organism evidence="1 2">
    <name type="scientific">Mesorhizobium tamadayense</name>
    <dbReference type="NCBI Taxonomy" id="425306"/>
    <lineage>
        <taxon>Bacteria</taxon>
        <taxon>Pseudomonadati</taxon>
        <taxon>Pseudomonadota</taxon>
        <taxon>Alphaproteobacteria</taxon>
        <taxon>Hyphomicrobiales</taxon>
        <taxon>Phyllobacteriaceae</taxon>
        <taxon>Mesorhizobium</taxon>
    </lineage>
</organism>
<reference evidence="1 2" key="1">
    <citation type="submission" date="2018-11" db="EMBL/GenBank/DDBJ databases">
        <title>the genome of Mesorhizobium tamadayense DSM 28320.</title>
        <authorList>
            <person name="Gao J."/>
        </authorList>
    </citation>
    <scope>NUCLEOTIDE SEQUENCE [LARGE SCALE GENOMIC DNA]</scope>
    <source>
        <strain evidence="1 2">DSM 28320</strain>
    </source>
</reference>
<evidence type="ECO:0000313" key="2">
    <source>
        <dbReference type="Proteomes" id="UP000273786"/>
    </source>
</evidence>
<evidence type="ECO:0000313" key="1">
    <source>
        <dbReference type="EMBL" id="RRH94523.1"/>
    </source>
</evidence>
<dbReference type="Proteomes" id="UP000273786">
    <property type="component" value="Unassembled WGS sequence"/>
</dbReference>
<accession>A0A3P3F7B6</accession>
<gene>
    <name evidence="1" type="ORF">EH240_27030</name>
</gene>
<sequence>MVAALRMAGPIATRQHVTLAQFPFAGSDQHVSAQEPHQSVAQSKIGGSLTNHYSTLNHLSDVTLLHDVAFEASHAYWDFDCAQRMLNAACGAMAVKNCPSGSKASSSLISTAFR</sequence>
<proteinExistence type="predicted"/>
<dbReference type="AlphaFoldDB" id="A0A3P3F7B6"/>